<keyword evidence="1" id="KW-0812">Transmembrane</keyword>
<proteinExistence type="predicted"/>
<name>A0AAE0JZX0_9PEZI</name>
<evidence type="ECO:0000313" key="2">
    <source>
        <dbReference type="EMBL" id="KAK3367449.1"/>
    </source>
</evidence>
<dbReference type="Proteomes" id="UP001287356">
    <property type="component" value="Unassembled WGS sequence"/>
</dbReference>
<keyword evidence="1" id="KW-0472">Membrane</keyword>
<dbReference type="AlphaFoldDB" id="A0AAE0JZX0"/>
<dbReference type="InterPro" id="IPR021514">
    <property type="entry name" value="DUF3176"/>
</dbReference>
<reference evidence="2" key="2">
    <citation type="submission" date="2023-06" db="EMBL/GenBank/DDBJ databases">
        <authorList>
            <consortium name="Lawrence Berkeley National Laboratory"/>
            <person name="Haridas S."/>
            <person name="Hensen N."/>
            <person name="Bonometti L."/>
            <person name="Westerberg I."/>
            <person name="Brannstrom I.O."/>
            <person name="Guillou S."/>
            <person name="Cros-Aarteil S."/>
            <person name="Calhoun S."/>
            <person name="Kuo A."/>
            <person name="Mondo S."/>
            <person name="Pangilinan J."/>
            <person name="Riley R."/>
            <person name="Labutti K."/>
            <person name="Andreopoulos B."/>
            <person name="Lipzen A."/>
            <person name="Chen C."/>
            <person name="Yanf M."/>
            <person name="Daum C."/>
            <person name="Ng V."/>
            <person name="Clum A."/>
            <person name="Steindorff A."/>
            <person name="Ohm R."/>
            <person name="Martin F."/>
            <person name="Silar P."/>
            <person name="Natvig D."/>
            <person name="Lalanne C."/>
            <person name="Gautier V."/>
            <person name="Ament-Velasquez S.L."/>
            <person name="Kruys A."/>
            <person name="Hutchinson M.I."/>
            <person name="Powell A.J."/>
            <person name="Barry K."/>
            <person name="Miller A.N."/>
            <person name="Grigoriev I.V."/>
            <person name="Debuchy R."/>
            <person name="Gladieux P."/>
            <person name="Thoren M.H."/>
            <person name="Johannesson H."/>
        </authorList>
    </citation>
    <scope>NUCLEOTIDE SEQUENCE</scope>
    <source>
        <strain evidence="2">CBS 958.72</strain>
    </source>
</reference>
<accession>A0AAE0JZX0</accession>
<keyword evidence="3" id="KW-1185">Reference proteome</keyword>
<sequence>WLWEGVTCFLSVMALVATLVTLSLRHGAPLPQWPLDITVNALLSVYSVILALLSVYSVILKASVTFVLEPCIGQLQCLWLKSERPLRDVSRYDAAGRGAWGS</sequence>
<keyword evidence="1" id="KW-1133">Transmembrane helix</keyword>
<reference evidence="2" key="1">
    <citation type="journal article" date="2023" name="Mol. Phylogenet. Evol.">
        <title>Genome-scale phylogeny and comparative genomics of the fungal order Sordariales.</title>
        <authorList>
            <person name="Hensen N."/>
            <person name="Bonometti L."/>
            <person name="Westerberg I."/>
            <person name="Brannstrom I.O."/>
            <person name="Guillou S."/>
            <person name="Cros-Aarteil S."/>
            <person name="Calhoun S."/>
            <person name="Haridas S."/>
            <person name="Kuo A."/>
            <person name="Mondo S."/>
            <person name="Pangilinan J."/>
            <person name="Riley R."/>
            <person name="LaButti K."/>
            <person name="Andreopoulos B."/>
            <person name="Lipzen A."/>
            <person name="Chen C."/>
            <person name="Yan M."/>
            <person name="Daum C."/>
            <person name="Ng V."/>
            <person name="Clum A."/>
            <person name="Steindorff A."/>
            <person name="Ohm R.A."/>
            <person name="Martin F."/>
            <person name="Silar P."/>
            <person name="Natvig D.O."/>
            <person name="Lalanne C."/>
            <person name="Gautier V."/>
            <person name="Ament-Velasquez S.L."/>
            <person name="Kruys A."/>
            <person name="Hutchinson M.I."/>
            <person name="Powell A.J."/>
            <person name="Barry K."/>
            <person name="Miller A.N."/>
            <person name="Grigoriev I.V."/>
            <person name="Debuchy R."/>
            <person name="Gladieux P."/>
            <person name="Hiltunen Thoren M."/>
            <person name="Johannesson H."/>
        </authorList>
    </citation>
    <scope>NUCLEOTIDE SEQUENCE</scope>
    <source>
        <strain evidence="2">CBS 958.72</strain>
    </source>
</reference>
<feature type="non-terminal residue" evidence="2">
    <location>
        <position position="102"/>
    </location>
</feature>
<dbReference type="Pfam" id="PF11374">
    <property type="entry name" value="DUF3176"/>
    <property type="match status" value="1"/>
</dbReference>
<evidence type="ECO:0000313" key="3">
    <source>
        <dbReference type="Proteomes" id="UP001287356"/>
    </source>
</evidence>
<comment type="caution">
    <text evidence="2">The sequence shown here is derived from an EMBL/GenBank/DDBJ whole genome shotgun (WGS) entry which is preliminary data.</text>
</comment>
<dbReference type="PANTHER" id="PTHR35394:SF5">
    <property type="entry name" value="DUF3176 DOMAIN-CONTAINING PROTEIN"/>
    <property type="match status" value="1"/>
</dbReference>
<organism evidence="2 3">
    <name type="scientific">Lasiosphaeria ovina</name>
    <dbReference type="NCBI Taxonomy" id="92902"/>
    <lineage>
        <taxon>Eukaryota</taxon>
        <taxon>Fungi</taxon>
        <taxon>Dikarya</taxon>
        <taxon>Ascomycota</taxon>
        <taxon>Pezizomycotina</taxon>
        <taxon>Sordariomycetes</taxon>
        <taxon>Sordariomycetidae</taxon>
        <taxon>Sordariales</taxon>
        <taxon>Lasiosphaeriaceae</taxon>
        <taxon>Lasiosphaeria</taxon>
    </lineage>
</organism>
<feature type="non-terminal residue" evidence="2">
    <location>
        <position position="1"/>
    </location>
</feature>
<protein>
    <submittedName>
        <fullName evidence="2">Uncharacterized protein</fullName>
    </submittedName>
</protein>
<feature type="transmembrane region" description="Helical" evidence="1">
    <location>
        <begin position="37"/>
        <end position="59"/>
    </location>
</feature>
<dbReference type="EMBL" id="JAULSN010000007">
    <property type="protein sequence ID" value="KAK3367449.1"/>
    <property type="molecule type" value="Genomic_DNA"/>
</dbReference>
<gene>
    <name evidence="2" type="ORF">B0T24DRAFT_507678</name>
</gene>
<evidence type="ECO:0000256" key="1">
    <source>
        <dbReference type="SAM" id="Phobius"/>
    </source>
</evidence>
<dbReference type="PANTHER" id="PTHR35394">
    <property type="entry name" value="DUF3176 DOMAIN-CONTAINING PROTEIN"/>
    <property type="match status" value="1"/>
</dbReference>